<evidence type="ECO:0000313" key="2">
    <source>
        <dbReference type="Proteomes" id="UP000027590"/>
    </source>
</evidence>
<evidence type="ECO:0000313" key="1">
    <source>
        <dbReference type="EMBL" id="CDG33925.1"/>
    </source>
</evidence>
<dbReference type="AlphaFoldDB" id="A0A7U7G699"/>
<gene>
    <name evidence="1" type="ORF">SACS_1187</name>
</gene>
<accession>A0A7U7G699</accession>
<proteinExistence type="predicted"/>
<organism evidence="1 2">
    <name type="scientific">Parasaccharibacter apium</name>
    <dbReference type="NCBI Taxonomy" id="1510841"/>
    <lineage>
        <taxon>Bacteria</taxon>
        <taxon>Pseudomonadati</taxon>
        <taxon>Pseudomonadota</taxon>
        <taxon>Alphaproteobacteria</taxon>
        <taxon>Acetobacterales</taxon>
        <taxon>Acetobacteraceae</taxon>
        <taxon>Parasaccharibacter</taxon>
    </lineage>
</organism>
<sequence>MQDVSTDHVLSEKAYKRLVDTQNKFKKERKQPIFYKSFEM</sequence>
<protein>
    <submittedName>
        <fullName evidence="1">Uncharacterized protein</fullName>
    </submittedName>
</protein>
<reference evidence="1 2" key="1">
    <citation type="journal article" date="2014" name="Genome Biol. Evol.">
        <title>Acetic acid bacteria genomes reveal functional traits for adaptation to life in insect guts.</title>
        <authorList>
            <person name="Chouaia B."/>
            <person name="Gaiarsa S."/>
            <person name="Crotti E."/>
            <person name="Comandatore F."/>
            <person name="Degli Esposti M."/>
            <person name="Ricci I."/>
            <person name="Alma A."/>
            <person name="Favia G."/>
            <person name="Bandi C."/>
            <person name="Daffonchio D."/>
        </authorList>
    </citation>
    <scope>NUCLEOTIDE SEQUENCE [LARGE SCALE GENOMIC DNA]</scope>
    <source>
        <strain evidence="2">AM169</strain>
    </source>
</reference>
<reference evidence="1 2" key="2">
    <citation type="journal article" date="2014" name="PLoS ONE">
        <title>Evolution of mitochondria reconstructed from the energy metabolism of living bacteria.</title>
        <authorList>
            <person name="Degli Esposti M."/>
            <person name="Chouaia B."/>
            <person name="Comandatore F."/>
            <person name="Crotti E."/>
            <person name="Sassera D."/>
            <person name="Lievens P.M."/>
            <person name="Daffonchio D."/>
            <person name="Bandi C."/>
        </authorList>
    </citation>
    <scope>NUCLEOTIDE SEQUENCE [LARGE SCALE GENOMIC DNA]</scope>
    <source>
        <strain evidence="2">AM169</strain>
    </source>
</reference>
<dbReference type="EMBL" id="CBLY010000006">
    <property type="protein sequence ID" value="CDG33925.1"/>
    <property type="molecule type" value="Genomic_DNA"/>
</dbReference>
<dbReference type="Proteomes" id="UP000027590">
    <property type="component" value="Unassembled WGS sequence"/>
</dbReference>
<name>A0A7U7G699_9PROT</name>
<comment type="caution">
    <text evidence="1">The sequence shown here is derived from an EMBL/GenBank/DDBJ whole genome shotgun (WGS) entry which is preliminary data.</text>
</comment>